<dbReference type="AlphaFoldDB" id="A0A0D2M5S8"/>
<protein>
    <submittedName>
        <fullName evidence="1">Uncharacterized protein</fullName>
    </submittedName>
</protein>
<name>A0A0D2M5S8_9CHLO</name>
<dbReference type="EMBL" id="KK102055">
    <property type="protein sequence ID" value="KIY98809.1"/>
    <property type="molecule type" value="Genomic_DNA"/>
</dbReference>
<keyword evidence="2" id="KW-1185">Reference proteome</keyword>
<dbReference type="RefSeq" id="XP_013897829.1">
    <property type="nucleotide sequence ID" value="XM_014042375.1"/>
</dbReference>
<evidence type="ECO:0000313" key="2">
    <source>
        <dbReference type="Proteomes" id="UP000054498"/>
    </source>
</evidence>
<sequence length="142" mass="15083">MPIPRGAPLGARSGACRWDKPIGDKVRKTINYAILQGPLNGKAVAVVANKGACSTRSPAISSSAGGSQLFVYHADAIDTIRKTTLTNWFVSYARRNAKTPLDPTTFYNGVKALQAQHLGATLRLLSPVNTLNVFGVSLTTSN</sequence>
<dbReference type="OrthoDB" id="530066at2759"/>
<dbReference type="GeneID" id="25742029"/>
<organism evidence="1 2">
    <name type="scientific">Monoraphidium neglectum</name>
    <dbReference type="NCBI Taxonomy" id="145388"/>
    <lineage>
        <taxon>Eukaryota</taxon>
        <taxon>Viridiplantae</taxon>
        <taxon>Chlorophyta</taxon>
        <taxon>core chlorophytes</taxon>
        <taxon>Chlorophyceae</taxon>
        <taxon>CS clade</taxon>
        <taxon>Sphaeropleales</taxon>
        <taxon>Selenastraceae</taxon>
        <taxon>Monoraphidium</taxon>
    </lineage>
</organism>
<dbReference type="Proteomes" id="UP000054498">
    <property type="component" value="Unassembled WGS sequence"/>
</dbReference>
<dbReference type="KEGG" id="mng:MNEG_9154"/>
<reference evidence="1 2" key="1">
    <citation type="journal article" date="2013" name="BMC Genomics">
        <title>Reconstruction of the lipid metabolism for the microalga Monoraphidium neglectum from its genome sequence reveals characteristics suitable for biofuel production.</title>
        <authorList>
            <person name="Bogen C."/>
            <person name="Al-Dilaimi A."/>
            <person name="Albersmeier A."/>
            <person name="Wichmann J."/>
            <person name="Grundmann M."/>
            <person name="Rupp O."/>
            <person name="Lauersen K.J."/>
            <person name="Blifernez-Klassen O."/>
            <person name="Kalinowski J."/>
            <person name="Goesmann A."/>
            <person name="Mussgnug J.H."/>
            <person name="Kruse O."/>
        </authorList>
    </citation>
    <scope>NUCLEOTIDE SEQUENCE [LARGE SCALE GENOMIC DNA]</scope>
    <source>
        <strain evidence="1 2">SAG 48.87</strain>
    </source>
</reference>
<gene>
    <name evidence="1" type="ORF">MNEG_9154</name>
</gene>
<accession>A0A0D2M5S8</accession>
<evidence type="ECO:0000313" key="1">
    <source>
        <dbReference type="EMBL" id="KIY98809.1"/>
    </source>
</evidence>
<proteinExistence type="predicted"/>